<keyword evidence="2" id="KW-0813">Transport</keyword>
<keyword evidence="7" id="KW-0449">Lipoprotein</keyword>
<reference evidence="10 11" key="1">
    <citation type="journal article" date="2018" name="Elife">
        <title>Discovery and characterization of a prevalent human gut bacterial enzyme sufficient for the inactivation of a family of plant toxins.</title>
        <authorList>
            <person name="Koppel N."/>
            <person name="Bisanz J.E."/>
            <person name="Pandelia M.E."/>
            <person name="Turnbaugh P.J."/>
            <person name="Balskus E.P."/>
        </authorList>
    </citation>
    <scope>NUCLEOTIDE SEQUENCE [LARGE SCALE GENOMIC DNA]</scope>
    <source>
        <strain evidence="10 11">3C</strain>
    </source>
</reference>
<evidence type="ECO:0000256" key="8">
    <source>
        <dbReference type="SAM" id="SignalP"/>
    </source>
</evidence>
<evidence type="ECO:0000256" key="5">
    <source>
        <dbReference type="ARBA" id="ARBA00023136"/>
    </source>
</evidence>
<name>A0A369M4D4_9ACTN</name>
<dbReference type="GO" id="GO:0055085">
    <property type="term" value="P:transmembrane transport"/>
    <property type="evidence" value="ECO:0007669"/>
    <property type="project" value="InterPro"/>
</dbReference>
<keyword evidence="4 8" id="KW-0732">Signal</keyword>
<dbReference type="AlphaFoldDB" id="A0A369M4D4"/>
<keyword evidence="5" id="KW-0472">Membrane</keyword>
<dbReference type="OrthoDB" id="8478044at2"/>
<keyword evidence="6" id="KW-0564">Palmitate</keyword>
<evidence type="ECO:0000256" key="6">
    <source>
        <dbReference type="ARBA" id="ARBA00023139"/>
    </source>
</evidence>
<dbReference type="Gene3D" id="3.90.780.10">
    <property type="entry name" value="5'-Nucleotidase, C-terminal domain"/>
    <property type="match status" value="1"/>
</dbReference>
<dbReference type="GO" id="GO:0016787">
    <property type="term" value="F:hydrolase activity"/>
    <property type="evidence" value="ECO:0007669"/>
    <property type="project" value="InterPro"/>
</dbReference>
<comment type="similarity">
    <text evidence="1">Belongs to the bacterial solute-binding protein 1 family.</text>
</comment>
<comment type="caution">
    <text evidence="10">The sequence shown here is derived from an EMBL/GenBank/DDBJ whole genome shotgun (WGS) entry which is preliminary data.</text>
</comment>
<dbReference type="Pfam" id="PF02872">
    <property type="entry name" value="5_nucleotid_C"/>
    <property type="match status" value="1"/>
</dbReference>
<dbReference type="PROSITE" id="PS51257">
    <property type="entry name" value="PROKAR_LIPOPROTEIN"/>
    <property type="match status" value="1"/>
</dbReference>
<evidence type="ECO:0000256" key="4">
    <source>
        <dbReference type="ARBA" id="ARBA00022729"/>
    </source>
</evidence>
<dbReference type="Proteomes" id="UP000254000">
    <property type="component" value="Unassembled WGS sequence"/>
</dbReference>
<dbReference type="InterPro" id="IPR050490">
    <property type="entry name" value="Bact_solute-bd_prot1"/>
</dbReference>
<accession>A0A369M4D4</accession>
<dbReference type="InterPro" id="IPR008334">
    <property type="entry name" value="5'-Nucleotdase_C"/>
</dbReference>
<sequence length="618" mass="68142">MNVRKIISSLMAGALLLGLTACSPSAAEQETRPDNEIVTYEPLDPNKTLITLGRYTVFNDAPLKAALEEKFPHIQIASVNAAGTNTVRAYVEKQGEHEDLPDLIFSGMRMGDSKYAYDFSAESFTSRYNLSSLEALDADGSLRQLPVNSAVKGIFYNKTLFEEHGWEIPATRDELFKPCEEISAEGIRPFVPCLKYSVQEVGLGLTNRELLGTSEKRAQYEAVVKGEASCEGLLEPYYSVLRELYDRGIVVEGDFTSSLTKNRQAMYAGEIAMIPAELGMYGLYEEENPDCEIDFIGYPTDTSGERWMQMVPGTNLAAPQRSMDDPDKKQILLDIVDYLSTDEGQDVLFQCFTGISGVKTYQENIRSEFWDVKNCLDKGQLYFADQFGQTSDFETAFDWMRGNMTMDEVIAATDEFEPLDPTAPEPSVAIGTAAEDFTALETSMLMADVMREAAGADAALLLHGTYYKGNSSKIYQGTIDIPDRFNLRSVSKDDALTTYEITGANLKKLMEHPLLNGEEVNALYAFSGLKAEYAPWRDEASNVLSLALADGTEIDDGKLYTVAAWAGTVDESYVSSTVKAHSELGTITDLMTAYLADAGEVSPAKDGRITLNWEQDAA</sequence>
<dbReference type="PANTHER" id="PTHR43649:SF33">
    <property type="entry name" value="POLYGALACTURONAN_RHAMNOGALACTURONAN-BINDING PROTEIN YTCQ"/>
    <property type="match status" value="1"/>
</dbReference>
<proteinExistence type="inferred from homology"/>
<gene>
    <name evidence="10" type="ORF">C1877_08300</name>
</gene>
<evidence type="ECO:0000256" key="1">
    <source>
        <dbReference type="ARBA" id="ARBA00008520"/>
    </source>
</evidence>
<dbReference type="Pfam" id="PF01547">
    <property type="entry name" value="SBP_bac_1"/>
    <property type="match status" value="1"/>
</dbReference>
<dbReference type="InterPro" id="IPR006059">
    <property type="entry name" value="SBP"/>
</dbReference>
<dbReference type="Gene3D" id="3.40.190.10">
    <property type="entry name" value="Periplasmic binding protein-like II"/>
    <property type="match status" value="2"/>
</dbReference>
<feature type="domain" description="5'-Nucleotidase C-terminal" evidence="9">
    <location>
        <begin position="442"/>
        <end position="565"/>
    </location>
</feature>
<evidence type="ECO:0000256" key="3">
    <source>
        <dbReference type="ARBA" id="ARBA00022475"/>
    </source>
</evidence>
<evidence type="ECO:0000313" key="11">
    <source>
        <dbReference type="Proteomes" id="UP000254000"/>
    </source>
</evidence>
<dbReference type="InterPro" id="IPR006061">
    <property type="entry name" value="SBP_1_CS"/>
</dbReference>
<feature type="chain" id="PRO_5039077440" description="5'-Nucleotidase C-terminal domain-containing protein" evidence="8">
    <location>
        <begin position="27"/>
        <end position="618"/>
    </location>
</feature>
<dbReference type="RefSeq" id="WP_114568922.1">
    <property type="nucleotide sequence ID" value="NZ_CABMMS010000004.1"/>
</dbReference>
<organism evidence="10 11">
    <name type="scientific">Gordonibacter pamelaeae</name>
    <dbReference type="NCBI Taxonomy" id="471189"/>
    <lineage>
        <taxon>Bacteria</taxon>
        <taxon>Bacillati</taxon>
        <taxon>Actinomycetota</taxon>
        <taxon>Coriobacteriia</taxon>
        <taxon>Eggerthellales</taxon>
        <taxon>Eggerthellaceae</taxon>
        <taxon>Gordonibacter</taxon>
    </lineage>
</organism>
<keyword evidence="11" id="KW-1185">Reference proteome</keyword>
<feature type="signal peptide" evidence="8">
    <location>
        <begin position="1"/>
        <end position="26"/>
    </location>
</feature>
<dbReference type="PROSITE" id="PS01037">
    <property type="entry name" value="SBP_BACTERIAL_1"/>
    <property type="match status" value="1"/>
</dbReference>
<dbReference type="SUPFAM" id="SSF53850">
    <property type="entry name" value="Periplasmic binding protein-like II"/>
    <property type="match status" value="1"/>
</dbReference>
<evidence type="ECO:0000313" key="10">
    <source>
        <dbReference type="EMBL" id="RDB65326.1"/>
    </source>
</evidence>
<dbReference type="GO" id="GO:0009166">
    <property type="term" value="P:nucleotide catabolic process"/>
    <property type="evidence" value="ECO:0007669"/>
    <property type="project" value="InterPro"/>
</dbReference>
<dbReference type="GeneID" id="78359689"/>
<dbReference type="PANTHER" id="PTHR43649">
    <property type="entry name" value="ARABINOSE-BINDING PROTEIN-RELATED"/>
    <property type="match status" value="1"/>
</dbReference>
<evidence type="ECO:0000256" key="2">
    <source>
        <dbReference type="ARBA" id="ARBA00022448"/>
    </source>
</evidence>
<evidence type="ECO:0000256" key="7">
    <source>
        <dbReference type="ARBA" id="ARBA00023288"/>
    </source>
</evidence>
<keyword evidence="3" id="KW-1003">Cell membrane</keyword>
<dbReference type="SUPFAM" id="SSF55816">
    <property type="entry name" value="5'-nucleotidase (syn. UDP-sugar hydrolase), C-terminal domain"/>
    <property type="match status" value="1"/>
</dbReference>
<dbReference type="EMBL" id="PPTS01000004">
    <property type="protein sequence ID" value="RDB65326.1"/>
    <property type="molecule type" value="Genomic_DNA"/>
</dbReference>
<evidence type="ECO:0000259" key="9">
    <source>
        <dbReference type="Pfam" id="PF02872"/>
    </source>
</evidence>
<dbReference type="InterPro" id="IPR036907">
    <property type="entry name" value="5'-Nucleotdase_C_sf"/>
</dbReference>
<protein>
    <recommendedName>
        <fullName evidence="9">5'-Nucleotidase C-terminal domain-containing protein</fullName>
    </recommendedName>
</protein>